<name>A0A0C3AUH3_9AGAM</name>
<evidence type="ECO:0000256" key="1">
    <source>
        <dbReference type="PROSITE-ProRule" id="PRU00176"/>
    </source>
</evidence>
<accession>A0A0C3AUH3</accession>
<dbReference type="SMART" id="SM00360">
    <property type="entry name" value="RRM"/>
    <property type="match status" value="1"/>
</dbReference>
<dbReference type="EMBL" id="KN822008">
    <property type="protein sequence ID" value="KIM68592.1"/>
    <property type="molecule type" value="Genomic_DNA"/>
</dbReference>
<dbReference type="HOGENOM" id="CLU_103040_0_0_1"/>
<dbReference type="Gene3D" id="3.30.70.330">
    <property type="match status" value="1"/>
</dbReference>
<evidence type="ECO:0000259" key="3">
    <source>
        <dbReference type="PROSITE" id="PS50102"/>
    </source>
</evidence>
<dbReference type="PROSITE" id="PS50102">
    <property type="entry name" value="RRM"/>
    <property type="match status" value="1"/>
</dbReference>
<feature type="domain" description="RRM" evidence="3">
    <location>
        <begin position="80"/>
        <end position="170"/>
    </location>
</feature>
<feature type="region of interest" description="Disordered" evidence="2">
    <location>
        <begin position="1"/>
        <end position="38"/>
    </location>
</feature>
<protein>
    <recommendedName>
        <fullName evidence="3">RRM domain-containing protein</fullName>
    </recommendedName>
</protein>
<evidence type="ECO:0000256" key="2">
    <source>
        <dbReference type="SAM" id="MobiDB-lite"/>
    </source>
</evidence>
<dbReference type="InterPro" id="IPR035979">
    <property type="entry name" value="RBD_domain_sf"/>
</dbReference>
<reference evidence="5" key="2">
    <citation type="submission" date="2015-01" db="EMBL/GenBank/DDBJ databases">
        <title>Evolutionary Origins and Diversification of the Mycorrhizal Mutualists.</title>
        <authorList>
            <consortium name="DOE Joint Genome Institute"/>
            <consortium name="Mycorrhizal Genomics Consortium"/>
            <person name="Kohler A."/>
            <person name="Kuo A."/>
            <person name="Nagy L.G."/>
            <person name="Floudas D."/>
            <person name="Copeland A."/>
            <person name="Barry K.W."/>
            <person name="Cichocki N."/>
            <person name="Veneault-Fourrey C."/>
            <person name="LaButti K."/>
            <person name="Lindquist E.A."/>
            <person name="Lipzen A."/>
            <person name="Lundell T."/>
            <person name="Morin E."/>
            <person name="Murat C."/>
            <person name="Riley R."/>
            <person name="Ohm R."/>
            <person name="Sun H."/>
            <person name="Tunlid A."/>
            <person name="Henrissat B."/>
            <person name="Grigoriev I.V."/>
            <person name="Hibbett D.S."/>
            <person name="Martin F."/>
        </authorList>
    </citation>
    <scope>NUCLEOTIDE SEQUENCE [LARGE SCALE GENOMIC DNA]</scope>
    <source>
        <strain evidence="5">Foug A</strain>
    </source>
</reference>
<dbReference type="CDD" id="cd00590">
    <property type="entry name" value="RRM_SF"/>
    <property type="match status" value="1"/>
</dbReference>
<dbReference type="AlphaFoldDB" id="A0A0C3AUH3"/>
<dbReference type="GO" id="GO:0003723">
    <property type="term" value="F:RNA binding"/>
    <property type="evidence" value="ECO:0007669"/>
    <property type="project" value="UniProtKB-UniRule"/>
</dbReference>
<gene>
    <name evidence="4" type="ORF">SCLCIDRAFT_1208786</name>
</gene>
<proteinExistence type="predicted"/>
<sequence length="240" mass="26531">MAKFRAPSASANSSTFGSASNVNLIPAAPQRKVTQKPAKIKKALDPLSRTRVNTDKARATASNAYKKARKQTNHPLPSWAYVFVGNIGPAIDEPALMEHFKRCGNVVSAHIRCSGGIATTVKPQPDYYRNHKVHQYGVITFSDKRAVRNAILLNGSQIGDCEIAVCRSAGELPEVKEKIQKRLDEYRARHSLADARRAQQSALRSLRLEPTILIDPTHALHKRNRKWNILGFSFPAGLMG</sequence>
<organism evidence="4 5">
    <name type="scientific">Scleroderma citrinum Foug A</name>
    <dbReference type="NCBI Taxonomy" id="1036808"/>
    <lineage>
        <taxon>Eukaryota</taxon>
        <taxon>Fungi</taxon>
        <taxon>Dikarya</taxon>
        <taxon>Basidiomycota</taxon>
        <taxon>Agaricomycotina</taxon>
        <taxon>Agaricomycetes</taxon>
        <taxon>Agaricomycetidae</taxon>
        <taxon>Boletales</taxon>
        <taxon>Sclerodermatineae</taxon>
        <taxon>Sclerodermataceae</taxon>
        <taxon>Scleroderma</taxon>
    </lineage>
</organism>
<keyword evidence="5" id="KW-1185">Reference proteome</keyword>
<dbReference type="InterPro" id="IPR000504">
    <property type="entry name" value="RRM_dom"/>
</dbReference>
<dbReference type="InterPro" id="IPR012677">
    <property type="entry name" value="Nucleotide-bd_a/b_plait_sf"/>
</dbReference>
<dbReference type="InParanoid" id="A0A0C3AUH3"/>
<dbReference type="OrthoDB" id="4726at2759"/>
<keyword evidence="1" id="KW-0694">RNA-binding</keyword>
<dbReference type="STRING" id="1036808.A0A0C3AUH3"/>
<reference evidence="4 5" key="1">
    <citation type="submission" date="2014-04" db="EMBL/GenBank/DDBJ databases">
        <authorList>
            <consortium name="DOE Joint Genome Institute"/>
            <person name="Kuo A."/>
            <person name="Kohler A."/>
            <person name="Nagy L.G."/>
            <person name="Floudas D."/>
            <person name="Copeland A."/>
            <person name="Barry K.W."/>
            <person name="Cichocki N."/>
            <person name="Veneault-Fourrey C."/>
            <person name="LaButti K."/>
            <person name="Lindquist E.A."/>
            <person name="Lipzen A."/>
            <person name="Lundell T."/>
            <person name="Morin E."/>
            <person name="Murat C."/>
            <person name="Sun H."/>
            <person name="Tunlid A."/>
            <person name="Henrissat B."/>
            <person name="Grigoriev I.V."/>
            <person name="Hibbett D.S."/>
            <person name="Martin F."/>
            <person name="Nordberg H.P."/>
            <person name="Cantor M.N."/>
            <person name="Hua S.X."/>
        </authorList>
    </citation>
    <scope>NUCLEOTIDE SEQUENCE [LARGE SCALE GENOMIC DNA]</scope>
    <source>
        <strain evidence="4 5">Foug A</strain>
    </source>
</reference>
<feature type="compositionally biased region" description="Polar residues" evidence="2">
    <location>
        <begin position="9"/>
        <end position="23"/>
    </location>
</feature>
<evidence type="ECO:0000313" key="4">
    <source>
        <dbReference type="EMBL" id="KIM68592.1"/>
    </source>
</evidence>
<dbReference type="Proteomes" id="UP000053989">
    <property type="component" value="Unassembled WGS sequence"/>
</dbReference>
<dbReference type="SUPFAM" id="SSF54928">
    <property type="entry name" value="RNA-binding domain, RBD"/>
    <property type="match status" value="1"/>
</dbReference>
<evidence type="ECO:0000313" key="5">
    <source>
        <dbReference type="Proteomes" id="UP000053989"/>
    </source>
</evidence>